<reference evidence="1 2" key="1">
    <citation type="submission" date="2024-01" db="EMBL/GenBank/DDBJ databases">
        <authorList>
            <person name="Allen C."/>
            <person name="Tagirdzhanova G."/>
        </authorList>
    </citation>
    <scope>NUCLEOTIDE SEQUENCE [LARGE SCALE GENOMIC DNA]</scope>
</reference>
<comment type="caution">
    <text evidence="1">The sequence shown here is derived from an EMBL/GenBank/DDBJ whole genome shotgun (WGS) entry which is preliminary data.</text>
</comment>
<protein>
    <submittedName>
        <fullName evidence="1">Uncharacterized protein</fullName>
    </submittedName>
</protein>
<organism evidence="1 2">
    <name type="scientific">Sporothrix bragantina</name>
    <dbReference type="NCBI Taxonomy" id="671064"/>
    <lineage>
        <taxon>Eukaryota</taxon>
        <taxon>Fungi</taxon>
        <taxon>Dikarya</taxon>
        <taxon>Ascomycota</taxon>
        <taxon>Pezizomycotina</taxon>
        <taxon>Sordariomycetes</taxon>
        <taxon>Sordariomycetidae</taxon>
        <taxon>Ophiostomatales</taxon>
        <taxon>Ophiostomataceae</taxon>
        <taxon>Sporothrix</taxon>
    </lineage>
</organism>
<accession>A0ABP0B0I2</accession>
<dbReference type="EMBL" id="CAWUHC010000009">
    <property type="protein sequence ID" value="CAK7213030.1"/>
    <property type="molecule type" value="Genomic_DNA"/>
</dbReference>
<dbReference type="Proteomes" id="UP001642406">
    <property type="component" value="Unassembled WGS sequence"/>
</dbReference>
<keyword evidence="2" id="KW-1185">Reference proteome</keyword>
<sequence>MNDLGLETRGYTLKDPETRGKKDDYLMVALYIHGEGIILSSLPRMRRALASMTLSKDTAQPQSLCSTGSKIDPACNPVFTNLGVLH</sequence>
<proteinExistence type="predicted"/>
<name>A0ABP0B0I2_9PEZI</name>
<evidence type="ECO:0000313" key="1">
    <source>
        <dbReference type="EMBL" id="CAK7213030.1"/>
    </source>
</evidence>
<evidence type="ECO:0000313" key="2">
    <source>
        <dbReference type="Proteomes" id="UP001642406"/>
    </source>
</evidence>
<gene>
    <name evidence="1" type="ORF">SBRCBS47491_001664</name>
</gene>